<evidence type="ECO:0000256" key="6">
    <source>
        <dbReference type="ARBA" id="ARBA00023136"/>
    </source>
</evidence>
<evidence type="ECO:0000256" key="2">
    <source>
        <dbReference type="ARBA" id="ARBA00022448"/>
    </source>
</evidence>
<sequence length="146" mass="15237">MLIPVTRIVMGSGIGTRSLIFPLVISAFPFVARMVEGSLNEVDRGVIEAAQSMGSTAGQIIFKVLLPEALPSLLNGAAIVTVTILGYTAMASAAGGGGLGSIAITKGLNVRKMDIMYAASITLVALVQIITITGNRATRKIDHRKR</sequence>
<dbReference type="PANTHER" id="PTHR30450:SF1">
    <property type="entry name" value="D-METHIONINE TRANSPORT SYSTEM PERMEASE PROTEIN METI-RELATED"/>
    <property type="match status" value="1"/>
</dbReference>
<evidence type="ECO:0000256" key="4">
    <source>
        <dbReference type="ARBA" id="ARBA00022692"/>
    </source>
</evidence>
<evidence type="ECO:0000256" key="3">
    <source>
        <dbReference type="ARBA" id="ARBA00022475"/>
    </source>
</evidence>
<keyword evidence="2" id="KW-0813">Transport</keyword>
<dbReference type="InterPro" id="IPR035906">
    <property type="entry name" value="MetI-like_sf"/>
</dbReference>
<dbReference type="Gene3D" id="1.10.3720.10">
    <property type="entry name" value="MetI-like"/>
    <property type="match status" value="1"/>
</dbReference>
<keyword evidence="4 7" id="KW-0812">Transmembrane</keyword>
<name>A0A645I521_9ZZZZ</name>
<dbReference type="AlphaFoldDB" id="A0A645I521"/>
<evidence type="ECO:0000256" key="5">
    <source>
        <dbReference type="ARBA" id="ARBA00022989"/>
    </source>
</evidence>
<dbReference type="EMBL" id="VSSQ01106249">
    <property type="protein sequence ID" value="MPN45976.1"/>
    <property type="molecule type" value="Genomic_DNA"/>
</dbReference>
<dbReference type="InterPro" id="IPR051322">
    <property type="entry name" value="AA_ABC_Transporter_Permease"/>
</dbReference>
<evidence type="ECO:0000256" key="7">
    <source>
        <dbReference type="SAM" id="Phobius"/>
    </source>
</evidence>
<dbReference type="PANTHER" id="PTHR30450">
    <property type="entry name" value="ABC TRANSPORTER PERMEASE"/>
    <property type="match status" value="1"/>
</dbReference>
<feature type="transmembrane region" description="Helical" evidence="7">
    <location>
        <begin position="73"/>
        <end position="95"/>
    </location>
</feature>
<keyword evidence="6 7" id="KW-0472">Membrane</keyword>
<proteinExistence type="predicted"/>
<dbReference type="CDD" id="cd06261">
    <property type="entry name" value="TM_PBP2"/>
    <property type="match status" value="1"/>
</dbReference>
<feature type="transmembrane region" description="Helical" evidence="7">
    <location>
        <begin position="115"/>
        <end position="137"/>
    </location>
</feature>
<comment type="caution">
    <text evidence="9">The sequence shown here is derived from an EMBL/GenBank/DDBJ whole genome shotgun (WGS) entry which is preliminary data.</text>
</comment>
<dbReference type="InterPro" id="IPR000515">
    <property type="entry name" value="MetI-like"/>
</dbReference>
<dbReference type="SUPFAM" id="SSF161098">
    <property type="entry name" value="MetI-like"/>
    <property type="match status" value="1"/>
</dbReference>
<keyword evidence="3" id="KW-1003">Cell membrane</keyword>
<comment type="subcellular location">
    <subcellularLocation>
        <location evidence="1">Cell membrane</location>
        <topology evidence="1">Multi-pass membrane protein</topology>
    </subcellularLocation>
</comment>
<feature type="domain" description="ABC transmembrane type-1" evidence="8">
    <location>
        <begin position="1"/>
        <end position="134"/>
    </location>
</feature>
<protein>
    <submittedName>
        <fullName evidence="9">Methionine import system permease protein MetP</fullName>
    </submittedName>
</protein>
<accession>A0A645I521</accession>
<dbReference type="GO" id="GO:0048473">
    <property type="term" value="P:D-methionine transmembrane transport"/>
    <property type="evidence" value="ECO:0007669"/>
    <property type="project" value="TreeGrafter"/>
</dbReference>
<reference evidence="9" key="1">
    <citation type="submission" date="2019-08" db="EMBL/GenBank/DDBJ databases">
        <authorList>
            <person name="Kucharzyk K."/>
            <person name="Murdoch R.W."/>
            <person name="Higgins S."/>
            <person name="Loffler F."/>
        </authorList>
    </citation>
    <scope>NUCLEOTIDE SEQUENCE</scope>
</reference>
<organism evidence="9">
    <name type="scientific">bioreactor metagenome</name>
    <dbReference type="NCBI Taxonomy" id="1076179"/>
    <lineage>
        <taxon>unclassified sequences</taxon>
        <taxon>metagenomes</taxon>
        <taxon>ecological metagenomes</taxon>
    </lineage>
</organism>
<dbReference type="PROSITE" id="PS50928">
    <property type="entry name" value="ABC_TM1"/>
    <property type="match status" value="1"/>
</dbReference>
<evidence type="ECO:0000256" key="1">
    <source>
        <dbReference type="ARBA" id="ARBA00004651"/>
    </source>
</evidence>
<dbReference type="Pfam" id="PF00528">
    <property type="entry name" value="BPD_transp_1"/>
    <property type="match status" value="1"/>
</dbReference>
<evidence type="ECO:0000313" key="9">
    <source>
        <dbReference type="EMBL" id="MPN45976.1"/>
    </source>
</evidence>
<gene>
    <name evidence="9" type="primary">metP_13</name>
    <name evidence="9" type="ORF">SDC9_193555</name>
</gene>
<dbReference type="GO" id="GO:0005886">
    <property type="term" value="C:plasma membrane"/>
    <property type="evidence" value="ECO:0007669"/>
    <property type="project" value="UniProtKB-SubCell"/>
</dbReference>
<evidence type="ECO:0000259" key="8">
    <source>
        <dbReference type="PROSITE" id="PS50928"/>
    </source>
</evidence>
<keyword evidence="5 7" id="KW-1133">Transmembrane helix</keyword>